<feature type="domain" description="HTH myb-type" evidence="3">
    <location>
        <begin position="78"/>
        <end position="132"/>
    </location>
</feature>
<gene>
    <name evidence="4" type="ORF">F5050DRAFT_1579339</name>
</gene>
<dbReference type="Pfam" id="PF00249">
    <property type="entry name" value="Myb_DNA-binding"/>
    <property type="match status" value="1"/>
</dbReference>
<dbReference type="PANTHER" id="PTHR45614">
    <property type="entry name" value="MYB PROTEIN-RELATED"/>
    <property type="match status" value="1"/>
</dbReference>
<dbReference type="SMART" id="SM00717">
    <property type="entry name" value="SANT"/>
    <property type="match status" value="3"/>
</dbReference>
<comment type="caution">
    <text evidence="4">The sequence shown here is derived from an EMBL/GenBank/DDBJ whole genome shotgun (WGS) entry which is preliminary data.</text>
</comment>
<evidence type="ECO:0000259" key="1">
    <source>
        <dbReference type="PROSITE" id="PS50090"/>
    </source>
</evidence>
<dbReference type="InterPro" id="IPR001005">
    <property type="entry name" value="SANT/Myb"/>
</dbReference>
<dbReference type="Pfam" id="PF13921">
    <property type="entry name" value="Myb_DNA-bind_6"/>
    <property type="match status" value="1"/>
</dbReference>
<dbReference type="PROSITE" id="PS51293">
    <property type="entry name" value="SANT"/>
    <property type="match status" value="1"/>
</dbReference>
<evidence type="ECO:0000313" key="4">
    <source>
        <dbReference type="EMBL" id="KAJ3992556.1"/>
    </source>
</evidence>
<proteinExistence type="predicted"/>
<dbReference type="InterPro" id="IPR050560">
    <property type="entry name" value="MYB_TF"/>
</dbReference>
<dbReference type="SUPFAM" id="SSF46689">
    <property type="entry name" value="Homeodomain-like"/>
    <property type="match status" value="2"/>
</dbReference>
<organism evidence="4 5">
    <name type="scientific">Lentinula boryana</name>
    <dbReference type="NCBI Taxonomy" id="40481"/>
    <lineage>
        <taxon>Eukaryota</taxon>
        <taxon>Fungi</taxon>
        <taxon>Dikarya</taxon>
        <taxon>Basidiomycota</taxon>
        <taxon>Agaricomycotina</taxon>
        <taxon>Agaricomycetes</taxon>
        <taxon>Agaricomycetidae</taxon>
        <taxon>Agaricales</taxon>
        <taxon>Marasmiineae</taxon>
        <taxon>Omphalotaceae</taxon>
        <taxon>Lentinula</taxon>
    </lineage>
</organism>
<accession>A0ABQ8Q1L8</accession>
<dbReference type="InterPro" id="IPR009057">
    <property type="entry name" value="Homeodomain-like_sf"/>
</dbReference>
<sequence length="192" mass="21962">MFQRERRSWTAAEDQLLRDAIAKGKASGLVSLTPFANLLLSEDPARTLNPSKWHAISRHIPNRNNKDCRKRWFAKLAKADVAKGNWSPEEDERLLKAIEKYGSRWTAIATVVETRNSDQCAKRWKDTLNPSIDRTGWTATEDAKLVEAVNTHGKVWSKIVKTHFPGRTGLAAKNRFEAHWHKVEECIKLTFT</sequence>
<feature type="domain" description="Myb-like" evidence="1">
    <location>
        <begin position="78"/>
        <end position="128"/>
    </location>
</feature>
<dbReference type="Proteomes" id="UP001163828">
    <property type="component" value="Unassembled WGS sequence"/>
</dbReference>
<dbReference type="PROSITE" id="PS51294">
    <property type="entry name" value="HTH_MYB"/>
    <property type="match status" value="2"/>
</dbReference>
<dbReference type="Gene3D" id="1.10.10.60">
    <property type="entry name" value="Homeodomain-like"/>
    <property type="match status" value="3"/>
</dbReference>
<dbReference type="InterPro" id="IPR017884">
    <property type="entry name" value="SANT_dom"/>
</dbReference>
<feature type="domain" description="Myb-like" evidence="1">
    <location>
        <begin position="1"/>
        <end position="76"/>
    </location>
</feature>
<dbReference type="PANTHER" id="PTHR45614:SF51">
    <property type="entry name" value="MYB-LIKE DNA-BINDING PROTEIN BAS1"/>
    <property type="match status" value="1"/>
</dbReference>
<reference evidence="4" key="1">
    <citation type="submission" date="2022-08" db="EMBL/GenBank/DDBJ databases">
        <authorList>
            <consortium name="DOE Joint Genome Institute"/>
            <person name="Min B."/>
            <person name="Riley R."/>
            <person name="Sierra-Patev S."/>
            <person name="Naranjo-Ortiz M."/>
            <person name="Looney B."/>
            <person name="Konkel Z."/>
            <person name="Slot J.C."/>
            <person name="Sakamoto Y."/>
            <person name="Steenwyk J.L."/>
            <person name="Rokas A."/>
            <person name="Carro J."/>
            <person name="Camarero S."/>
            <person name="Ferreira P."/>
            <person name="Molpeceres G."/>
            <person name="Ruiz-Duenas F.J."/>
            <person name="Serrano A."/>
            <person name="Henrissat B."/>
            <person name="Drula E."/>
            <person name="Hughes K.W."/>
            <person name="Mata J.L."/>
            <person name="Ishikawa N.K."/>
            <person name="Vargas-Isla R."/>
            <person name="Ushijima S."/>
            <person name="Smith C.A."/>
            <person name="Ahrendt S."/>
            <person name="Andreopoulos W."/>
            <person name="He G."/>
            <person name="Labutti K."/>
            <person name="Lipzen A."/>
            <person name="Ng V."/>
            <person name="Sandor L."/>
            <person name="Barry K."/>
            <person name="Martinez A.T."/>
            <person name="Xiao Y."/>
            <person name="Gibbons J.G."/>
            <person name="Terashima K."/>
            <person name="Hibbett D.S."/>
            <person name="Grigoriev I.V."/>
        </authorList>
    </citation>
    <scope>NUCLEOTIDE SEQUENCE</scope>
    <source>
        <strain evidence="4">TFB10827</strain>
    </source>
</reference>
<dbReference type="InterPro" id="IPR017930">
    <property type="entry name" value="Myb_dom"/>
</dbReference>
<evidence type="ECO:0000259" key="2">
    <source>
        <dbReference type="PROSITE" id="PS51293"/>
    </source>
</evidence>
<feature type="domain" description="Myb-like" evidence="1">
    <location>
        <begin position="129"/>
        <end position="180"/>
    </location>
</feature>
<keyword evidence="5" id="KW-1185">Reference proteome</keyword>
<name>A0ABQ8Q1L8_9AGAR</name>
<evidence type="ECO:0000313" key="5">
    <source>
        <dbReference type="Proteomes" id="UP001163828"/>
    </source>
</evidence>
<dbReference type="PROSITE" id="PS50090">
    <property type="entry name" value="MYB_LIKE"/>
    <property type="match status" value="3"/>
</dbReference>
<dbReference type="CDD" id="cd00167">
    <property type="entry name" value="SANT"/>
    <property type="match status" value="3"/>
</dbReference>
<protein>
    <submittedName>
        <fullName evidence="4">Transcription factor, Myb superfamily</fullName>
    </submittedName>
</protein>
<dbReference type="EMBL" id="MU790843">
    <property type="protein sequence ID" value="KAJ3992556.1"/>
    <property type="molecule type" value="Genomic_DNA"/>
</dbReference>
<evidence type="ECO:0000259" key="3">
    <source>
        <dbReference type="PROSITE" id="PS51294"/>
    </source>
</evidence>
<feature type="domain" description="SANT" evidence="2">
    <location>
        <begin position="81"/>
        <end position="129"/>
    </location>
</feature>
<feature type="domain" description="HTH myb-type" evidence="3">
    <location>
        <begin position="137"/>
        <end position="184"/>
    </location>
</feature>